<dbReference type="OrthoDB" id="3709543at2"/>
<sequence>MSVRITAISAAAAALAASAALLLPGQAGAATGELLQPKGELTCGYNNAKEASSKGWTNFPHYRHCGDKKVLLRLENALKQEYVCSPPHGPTEGMELRPMKNDRGEEFYEVVSVRVAGDCGVG</sequence>
<name>A0A1G9RVM3_ALLAB</name>
<evidence type="ECO:0008006" key="4">
    <source>
        <dbReference type="Google" id="ProtNLM"/>
    </source>
</evidence>
<keyword evidence="3" id="KW-1185">Reference proteome</keyword>
<evidence type="ECO:0000313" key="2">
    <source>
        <dbReference type="EMBL" id="SDM27286.1"/>
    </source>
</evidence>
<reference evidence="2 3" key="1">
    <citation type="submission" date="2016-10" db="EMBL/GenBank/DDBJ databases">
        <authorList>
            <person name="de Groot N.N."/>
        </authorList>
    </citation>
    <scope>NUCLEOTIDE SEQUENCE [LARGE SCALE GENOMIC DNA]</scope>
    <source>
        <strain evidence="2 3">DSM 44149</strain>
    </source>
</reference>
<gene>
    <name evidence="2" type="ORF">SAMN04489726_0718</name>
</gene>
<protein>
    <recommendedName>
        <fullName evidence="4">Secreted protein</fullName>
    </recommendedName>
</protein>
<dbReference type="RefSeq" id="WP_030430274.1">
    <property type="nucleotide sequence ID" value="NZ_JOEF01000011.1"/>
</dbReference>
<dbReference type="EMBL" id="LT629701">
    <property type="protein sequence ID" value="SDM27286.1"/>
    <property type="molecule type" value="Genomic_DNA"/>
</dbReference>
<organism evidence="2 3">
    <name type="scientific">Allokutzneria albata</name>
    <name type="common">Kibdelosporangium albatum</name>
    <dbReference type="NCBI Taxonomy" id="211114"/>
    <lineage>
        <taxon>Bacteria</taxon>
        <taxon>Bacillati</taxon>
        <taxon>Actinomycetota</taxon>
        <taxon>Actinomycetes</taxon>
        <taxon>Pseudonocardiales</taxon>
        <taxon>Pseudonocardiaceae</taxon>
        <taxon>Allokutzneria</taxon>
    </lineage>
</organism>
<feature type="chain" id="PRO_5009245439" description="Secreted protein" evidence="1">
    <location>
        <begin position="30"/>
        <end position="122"/>
    </location>
</feature>
<keyword evidence="1" id="KW-0732">Signal</keyword>
<dbReference type="Proteomes" id="UP000183376">
    <property type="component" value="Chromosome I"/>
</dbReference>
<dbReference type="STRING" id="211114.SAMN04489726_0718"/>
<proteinExistence type="predicted"/>
<dbReference type="AlphaFoldDB" id="A0A1G9RVM3"/>
<evidence type="ECO:0000256" key="1">
    <source>
        <dbReference type="SAM" id="SignalP"/>
    </source>
</evidence>
<accession>A0A1G9RVM3</accession>
<feature type="signal peptide" evidence="1">
    <location>
        <begin position="1"/>
        <end position="29"/>
    </location>
</feature>
<evidence type="ECO:0000313" key="3">
    <source>
        <dbReference type="Proteomes" id="UP000183376"/>
    </source>
</evidence>